<evidence type="ECO:0000313" key="2">
    <source>
        <dbReference type="Proteomes" id="UP000030045"/>
    </source>
</evidence>
<dbReference type="RefSeq" id="YP_009103165.1">
    <property type="nucleotide sequence ID" value="NC_025456.1"/>
</dbReference>
<dbReference type="Proteomes" id="UP000030045">
    <property type="component" value="Segment"/>
</dbReference>
<reference evidence="2" key="1">
    <citation type="submission" date="2012-12" db="EMBL/GenBank/DDBJ databases">
        <title>Genomics of marine cyanopodoviruses.</title>
        <authorList>
            <person name="Huang S."/>
            <person name="Chen F."/>
        </authorList>
    </citation>
    <scope>NUCLEOTIDE SEQUENCE [LARGE SCALE GENOMIC DNA]</scope>
</reference>
<name>A0A096VKD5_9CAUD</name>
<sequence length="47" mass="5584">MYCIARINDDGNWEYLDNVPTYSDAEELLEFYCDMYPHAYIDILAVD</sequence>
<protein>
    <submittedName>
        <fullName evidence="1">Uncharacterized protein</fullName>
    </submittedName>
</protein>
<dbReference type="KEGG" id="vg:22112084"/>
<reference evidence="1 2" key="2">
    <citation type="journal article" date="2015" name="PLoS ONE">
        <title>Comparative Genomic and Phylogenomic Analyses Reveal a Conserved Core Genome Shared by Estuarine and Oceanic Cyanopodoviruses.</title>
        <authorList>
            <person name="Huang S."/>
            <person name="Zhang S."/>
            <person name="Jiao N."/>
            <person name="Chen F."/>
        </authorList>
    </citation>
    <scope>NUCLEOTIDE SEQUENCE [LARGE SCALE GENOMIC DNA]</scope>
</reference>
<proteinExistence type="predicted"/>
<keyword evidence="2" id="KW-1185">Reference proteome</keyword>
<dbReference type="GeneID" id="22112084"/>
<accession>A0A096VKD5</accession>
<dbReference type="EMBL" id="KC310802">
    <property type="protein sequence ID" value="AGK86510.1"/>
    <property type="molecule type" value="Genomic_DNA"/>
</dbReference>
<organism evidence="1 2">
    <name type="scientific">Synechococcus phage S-CBP1</name>
    <dbReference type="NCBI Taxonomy" id="1273711"/>
    <lineage>
        <taxon>Viruses</taxon>
        <taxon>Duplodnaviria</taxon>
        <taxon>Heunggongvirae</taxon>
        <taxon>Uroviricota</taxon>
        <taxon>Caudoviricetes</taxon>
        <taxon>Autographivirales</taxon>
        <taxon>Sechaudvirinae</taxon>
        <taxon>Angmobvirus</taxon>
        <taxon>Angmobvirus SCBP1</taxon>
    </lineage>
</organism>
<gene>
    <name evidence="1" type="ORF">S-CBP1_0004</name>
</gene>
<evidence type="ECO:0000313" key="1">
    <source>
        <dbReference type="EMBL" id="AGK86510.1"/>
    </source>
</evidence>